<dbReference type="Proteomes" id="UP000313390">
    <property type="component" value="Unassembled WGS sequence"/>
</dbReference>
<dbReference type="SUPFAM" id="SSF53098">
    <property type="entry name" value="Ribonuclease H-like"/>
    <property type="match status" value="1"/>
</dbReference>
<dbReference type="SMART" id="SM00479">
    <property type="entry name" value="EXOIII"/>
    <property type="match status" value="1"/>
</dbReference>
<dbReference type="InterPro" id="IPR013520">
    <property type="entry name" value="Ribonucl_H"/>
</dbReference>
<dbReference type="EMBL" id="VEWK01000007">
    <property type="protein sequence ID" value="TNV11229.1"/>
    <property type="molecule type" value="Genomic_DNA"/>
</dbReference>
<proteinExistence type="predicted"/>
<keyword evidence="2" id="KW-0378">Hydrolase</keyword>
<reference evidence="2 5" key="3">
    <citation type="submission" date="2020-08" db="EMBL/GenBank/DDBJ databases">
        <title>Genomic Encyclopedia of Type Strains, Phase IV (KMG-IV): sequencing the most valuable type-strain genomes for metagenomic binning, comparative biology and taxonomic classification.</title>
        <authorList>
            <person name="Goeker M."/>
        </authorList>
    </citation>
    <scope>NUCLEOTIDE SEQUENCE [LARGE SCALE GENOMIC DNA]</scope>
    <source>
        <strain evidence="2 5">DSM 23868</strain>
    </source>
</reference>
<name>A0A5C5CIG4_9HYPH</name>
<dbReference type="Proteomes" id="UP000553980">
    <property type="component" value="Unassembled WGS sequence"/>
</dbReference>
<sequence length="244" mass="27366">MKIRCIDFETTGKVEERERGKPVGVCEFGFTDVDGSTGAVSKPVSSLINCGIAMPPEARAIHHISDEDVSESPTPDFAFKSLMDGMEPGDVFCAHNAAFEQALFTGSTFPWICTMQSAKHLWEDAPGYSNQTLRYWLGVDADFEWPHLAMPPHRAGPDAYVTAHILSRMVKDKHPSVLIQLTNTPVLLKTVSFTKDHYGKLWSDMDRGFLEWCVDPRRDNLSPEIRHTARHWLNKLTMSGTPFA</sequence>
<dbReference type="GO" id="GO:0006259">
    <property type="term" value="P:DNA metabolic process"/>
    <property type="evidence" value="ECO:0007669"/>
    <property type="project" value="UniProtKB-ARBA"/>
</dbReference>
<organism evidence="3 4">
    <name type="scientific">Brucella pecoris</name>
    <dbReference type="NCBI Taxonomy" id="867683"/>
    <lineage>
        <taxon>Bacteria</taxon>
        <taxon>Pseudomonadati</taxon>
        <taxon>Pseudomonadota</taxon>
        <taxon>Alphaproteobacteria</taxon>
        <taxon>Hyphomicrobiales</taxon>
        <taxon>Brucellaceae</taxon>
        <taxon>Brucella/Ochrobactrum group</taxon>
        <taxon>Brucella</taxon>
    </lineage>
</organism>
<dbReference type="EC" id="3.1.11.-" evidence="2"/>
<protein>
    <submittedName>
        <fullName evidence="2">Exodeoxyribonuclease X</fullName>
        <ecNumber evidence="2">3.1.11.-</ecNumber>
    </submittedName>
</protein>
<evidence type="ECO:0000313" key="2">
    <source>
        <dbReference type="EMBL" id="MBB4094844.1"/>
    </source>
</evidence>
<dbReference type="OrthoDB" id="7822240at2"/>
<dbReference type="InterPro" id="IPR036397">
    <property type="entry name" value="RNaseH_sf"/>
</dbReference>
<keyword evidence="5" id="KW-1185">Reference proteome</keyword>
<reference evidence="3" key="2">
    <citation type="submission" date="2019-06" db="EMBL/GenBank/DDBJ databases">
        <authorList>
            <person name="Hu M."/>
        </authorList>
    </citation>
    <scope>NUCLEOTIDE SEQUENCE</scope>
    <source>
        <strain evidence="3">08RB2639</strain>
    </source>
</reference>
<dbReference type="EMBL" id="JACIEX010000007">
    <property type="protein sequence ID" value="MBB4094844.1"/>
    <property type="molecule type" value="Genomic_DNA"/>
</dbReference>
<dbReference type="GO" id="GO:0004527">
    <property type="term" value="F:exonuclease activity"/>
    <property type="evidence" value="ECO:0007669"/>
    <property type="project" value="UniProtKB-ARBA"/>
</dbReference>
<dbReference type="RefSeq" id="WP_140021255.1">
    <property type="nucleotide sequence ID" value="NZ_JACIEX010000007.1"/>
</dbReference>
<dbReference type="InterPro" id="IPR012337">
    <property type="entry name" value="RNaseH-like_sf"/>
</dbReference>
<accession>A0A5C5CIG4</accession>
<evidence type="ECO:0000313" key="4">
    <source>
        <dbReference type="Proteomes" id="UP000313390"/>
    </source>
</evidence>
<comment type="caution">
    <text evidence="3">The sequence shown here is derived from an EMBL/GenBank/DDBJ whole genome shotgun (WGS) entry which is preliminary data.</text>
</comment>
<evidence type="ECO:0000313" key="5">
    <source>
        <dbReference type="Proteomes" id="UP000553980"/>
    </source>
</evidence>
<evidence type="ECO:0000259" key="1">
    <source>
        <dbReference type="SMART" id="SM00479"/>
    </source>
</evidence>
<dbReference type="GO" id="GO:0003676">
    <property type="term" value="F:nucleic acid binding"/>
    <property type="evidence" value="ECO:0007669"/>
    <property type="project" value="InterPro"/>
</dbReference>
<dbReference type="CDD" id="cd06127">
    <property type="entry name" value="DEDDh"/>
    <property type="match status" value="1"/>
</dbReference>
<feature type="domain" description="Exonuclease" evidence="1">
    <location>
        <begin position="2"/>
        <end position="175"/>
    </location>
</feature>
<dbReference type="AlphaFoldDB" id="A0A5C5CIG4"/>
<gene>
    <name evidence="3" type="ORF">FIB18_13680</name>
    <name evidence="2" type="ORF">GGQ79_003379</name>
</gene>
<evidence type="ECO:0000313" key="3">
    <source>
        <dbReference type="EMBL" id="TNV11229.1"/>
    </source>
</evidence>
<dbReference type="Pfam" id="PF00929">
    <property type="entry name" value="RNase_T"/>
    <property type="match status" value="1"/>
</dbReference>
<dbReference type="Gene3D" id="3.30.420.10">
    <property type="entry name" value="Ribonuclease H-like superfamily/Ribonuclease H"/>
    <property type="match status" value="1"/>
</dbReference>
<reference evidence="3 4" key="1">
    <citation type="journal article" date="2011" name="Int. J. Syst. Evol. Microbiol.">
        <title>Ochrobactrum pecoris sp. nov., isolated from farm animals.</title>
        <authorList>
            <person name="Kampfer P."/>
            <person name="Huber B."/>
            <person name="Busse H.J."/>
            <person name="Scholz H.C."/>
            <person name="Tomaso H."/>
            <person name="Hotzel H."/>
            <person name="Melzer F."/>
        </authorList>
    </citation>
    <scope>NUCLEOTIDE SEQUENCE [LARGE SCALE GENOMIC DNA]</scope>
    <source>
        <strain evidence="3 4">08RB2639</strain>
    </source>
</reference>